<dbReference type="Gene3D" id="3.90.550.10">
    <property type="entry name" value="Spore Coat Polysaccharide Biosynthesis Protein SpsA, Chain A"/>
    <property type="match status" value="1"/>
</dbReference>
<dbReference type="Proteomes" id="UP000005990">
    <property type="component" value="Unassembled WGS sequence"/>
</dbReference>
<keyword evidence="2" id="KW-0808">Transferase</keyword>
<sequence length="255" mass="29403">MDKAYYKSMFISIITPVYNAEAFLDETIQSVLGQTYPHFEYLLVNDCSQDRSQEIIESYQYDSRIRLINLEENSGAAVARNRGLEAAQGQYIAFIDSDDVWSPNKLAEQLAFMEHEKLAFTYTNFAQMSQDGQITKERIKLPKQLSYTDLLKNTAIACSTVMIDRTIVGDFQMPLVRKGQDTATWLILMRTRGIKAYGLDRVLNHYRKVEGSISSNKLGALKRTWNTYYNLEKLPLPKAIYYFTCYVFNAVARRI</sequence>
<dbReference type="EC" id="2.4.-.-" evidence="2"/>
<evidence type="ECO:0000313" key="2">
    <source>
        <dbReference type="EMBL" id="EFR31247.1"/>
    </source>
</evidence>
<dbReference type="PANTHER" id="PTHR22916">
    <property type="entry name" value="GLYCOSYLTRANSFERASE"/>
    <property type="match status" value="1"/>
</dbReference>
<evidence type="ECO:0000259" key="1">
    <source>
        <dbReference type="Pfam" id="PF00535"/>
    </source>
</evidence>
<dbReference type="PANTHER" id="PTHR22916:SF3">
    <property type="entry name" value="UDP-GLCNAC:BETAGAL BETA-1,3-N-ACETYLGLUCOSAMINYLTRANSFERASE-LIKE PROTEIN 1"/>
    <property type="match status" value="1"/>
</dbReference>
<keyword evidence="2" id="KW-0328">Glycosyltransferase</keyword>
<name>E4KPV2_9LACT</name>
<dbReference type="InterPro" id="IPR029044">
    <property type="entry name" value="Nucleotide-diphossugar_trans"/>
</dbReference>
<dbReference type="OrthoDB" id="8773442at2"/>
<reference evidence="2 3" key="1">
    <citation type="submission" date="2010-10" db="EMBL/GenBank/DDBJ databases">
        <authorList>
            <person name="Durkin A.S."/>
            <person name="Madupu R."/>
            <person name="Torralba M."/>
            <person name="Gillis M."/>
            <person name="Methe B."/>
            <person name="Sutton G."/>
            <person name="Nelson K.E."/>
        </authorList>
    </citation>
    <scope>NUCLEOTIDE SEQUENCE [LARGE SCALE GENOMIC DNA]</scope>
    <source>
        <strain evidence="2 3">ACS-139-V-Col8</strain>
    </source>
</reference>
<dbReference type="GO" id="GO:0016758">
    <property type="term" value="F:hexosyltransferase activity"/>
    <property type="evidence" value="ECO:0007669"/>
    <property type="project" value="UniProtKB-ARBA"/>
</dbReference>
<proteinExistence type="predicted"/>
<dbReference type="CDD" id="cd00761">
    <property type="entry name" value="Glyco_tranf_GTA_type"/>
    <property type="match status" value="1"/>
</dbReference>
<comment type="caution">
    <text evidence="2">The sequence shown here is derived from an EMBL/GenBank/DDBJ whole genome shotgun (WGS) entry which is preliminary data.</text>
</comment>
<dbReference type="RefSeq" id="WP_006418450.1">
    <property type="nucleotide sequence ID" value="NZ_AENN01000015.1"/>
</dbReference>
<dbReference type="EMBL" id="AENN01000015">
    <property type="protein sequence ID" value="EFR31247.1"/>
    <property type="molecule type" value="Genomic_DNA"/>
</dbReference>
<protein>
    <submittedName>
        <fullName evidence="2">Glycosyltransferase, group 2 family protein</fullName>
        <ecNumber evidence="2">2.4.-.-</ecNumber>
    </submittedName>
</protein>
<dbReference type="AlphaFoldDB" id="E4KPV2"/>
<organism evidence="2 3">
    <name type="scientific">Eremococcus coleocola ACS-139-V-Col8</name>
    <dbReference type="NCBI Taxonomy" id="908337"/>
    <lineage>
        <taxon>Bacteria</taxon>
        <taxon>Bacillati</taxon>
        <taxon>Bacillota</taxon>
        <taxon>Bacilli</taxon>
        <taxon>Lactobacillales</taxon>
        <taxon>Aerococcaceae</taxon>
        <taxon>Eremococcus</taxon>
    </lineage>
</organism>
<accession>E4KPV2</accession>
<dbReference type="eggNOG" id="COG0463">
    <property type="taxonomic scope" value="Bacteria"/>
</dbReference>
<feature type="domain" description="Glycosyltransferase 2-like" evidence="1">
    <location>
        <begin position="12"/>
        <end position="143"/>
    </location>
</feature>
<dbReference type="Pfam" id="PF00535">
    <property type="entry name" value="Glycos_transf_2"/>
    <property type="match status" value="1"/>
</dbReference>
<dbReference type="InterPro" id="IPR001173">
    <property type="entry name" value="Glyco_trans_2-like"/>
</dbReference>
<dbReference type="SUPFAM" id="SSF53448">
    <property type="entry name" value="Nucleotide-diphospho-sugar transferases"/>
    <property type="match status" value="1"/>
</dbReference>
<dbReference type="STRING" id="908337.HMPREF9257_1591"/>
<gene>
    <name evidence="2" type="ORF">HMPREF9257_1591</name>
</gene>
<evidence type="ECO:0000313" key="3">
    <source>
        <dbReference type="Proteomes" id="UP000005990"/>
    </source>
</evidence>
<keyword evidence="3" id="KW-1185">Reference proteome</keyword>